<sequence>MDVSKHLREDAMDIDHKSAILRVLQVPELLELILSHLPKFDLLLSQRTCRLFHNIINTSPCLQKLLFMRPDWTLEGHYADDKPGTRPLNNLMLRQILGGMYPTMTLRMLSFTSPEAFTSARNRMHLSSTTDCPFPLLPEPNNLKPDPGPNATLGFWAWNVNVSFPANALLTAQQENPAIAYEHASWRKMYMSQPPATELHLCRRWQRAAQPAVVVETGITMEDLAGAAQDSKRAWNEVFISSDRDWHLEGPIRYSHFGVTKNWK</sequence>
<dbReference type="AlphaFoldDB" id="A0A2P7Z2I0"/>
<dbReference type="OrthoDB" id="3800738at2759"/>
<comment type="caution">
    <text evidence="2">The sequence shown here is derived from an EMBL/GenBank/DDBJ whole genome shotgun (WGS) entry which is preliminary data.</text>
</comment>
<dbReference type="SMART" id="SM00256">
    <property type="entry name" value="FBOX"/>
    <property type="match status" value="1"/>
</dbReference>
<evidence type="ECO:0000313" key="3">
    <source>
        <dbReference type="Proteomes" id="UP000243723"/>
    </source>
</evidence>
<dbReference type="InterPro" id="IPR001810">
    <property type="entry name" value="F-box_dom"/>
</dbReference>
<evidence type="ECO:0000259" key="1">
    <source>
        <dbReference type="SMART" id="SM00256"/>
    </source>
</evidence>
<name>A0A2P7Z2I0_9PEZI</name>
<accession>A0A2P7Z2I0</accession>
<dbReference type="STRING" id="40998.A0A2P7Z2I0"/>
<organism evidence="2 3">
    <name type="scientific">Elsinoe australis</name>
    <dbReference type="NCBI Taxonomy" id="40998"/>
    <lineage>
        <taxon>Eukaryota</taxon>
        <taxon>Fungi</taxon>
        <taxon>Dikarya</taxon>
        <taxon>Ascomycota</taxon>
        <taxon>Pezizomycotina</taxon>
        <taxon>Dothideomycetes</taxon>
        <taxon>Dothideomycetidae</taxon>
        <taxon>Myriangiales</taxon>
        <taxon>Elsinoaceae</taxon>
        <taxon>Elsinoe</taxon>
    </lineage>
</organism>
<reference evidence="2 3" key="1">
    <citation type="submission" date="2017-05" db="EMBL/GenBank/DDBJ databases">
        <title>Draft genome sequence of Elsinoe australis.</title>
        <authorList>
            <person name="Cheng Q."/>
        </authorList>
    </citation>
    <scope>NUCLEOTIDE SEQUENCE [LARGE SCALE GENOMIC DNA]</scope>
    <source>
        <strain evidence="2 3">NL1</strain>
    </source>
</reference>
<proteinExistence type="predicted"/>
<feature type="domain" description="F-box" evidence="1">
    <location>
        <begin position="26"/>
        <end position="65"/>
    </location>
</feature>
<dbReference type="Proteomes" id="UP000243723">
    <property type="component" value="Unassembled WGS sequence"/>
</dbReference>
<protein>
    <recommendedName>
        <fullName evidence="1">F-box domain-containing protein</fullName>
    </recommendedName>
</protein>
<dbReference type="CDD" id="cd09917">
    <property type="entry name" value="F-box_SF"/>
    <property type="match status" value="1"/>
</dbReference>
<dbReference type="EMBL" id="NHZQ01000335">
    <property type="protein sequence ID" value="PSK42414.1"/>
    <property type="molecule type" value="Genomic_DNA"/>
</dbReference>
<gene>
    <name evidence="2" type="ORF">B9Z65_4328</name>
</gene>
<dbReference type="Pfam" id="PF00646">
    <property type="entry name" value="F-box"/>
    <property type="match status" value="1"/>
</dbReference>
<dbReference type="SUPFAM" id="SSF81383">
    <property type="entry name" value="F-box domain"/>
    <property type="match status" value="1"/>
</dbReference>
<keyword evidence="3" id="KW-1185">Reference proteome</keyword>
<evidence type="ECO:0000313" key="2">
    <source>
        <dbReference type="EMBL" id="PSK42414.1"/>
    </source>
</evidence>
<dbReference type="InterPro" id="IPR036047">
    <property type="entry name" value="F-box-like_dom_sf"/>
</dbReference>